<reference evidence="3 4" key="1">
    <citation type="submission" date="2024-07" db="EMBL/GenBank/DDBJ databases">
        <title>Novosphingobium kalidii RD2P27.</title>
        <authorList>
            <person name="Sun J.-Q."/>
        </authorList>
    </citation>
    <scope>NUCLEOTIDE SEQUENCE [LARGE SCALE GENOMIC DNA]</scope>
    <source>
        <strain evidence="3 4">RD2P27</strain>
    </source>
</reference>
<dbReference type="Pfam" id="PF04773">
    <property type="entry name" value="FecR"/>
    <property type="match status" value="1"/>
</dbReference>
<name>A0ABV2D5S8_9SPHN</name>
<organism evidence="3 4">
    <name type="scientific">Novosphingobium kalidii</name>
    <dbReference type="NCBI Taxonomy" id="3230299"/>
    <lineage>
        <taxon>Bacteria</taxon>
        <taxon>Pseudomonadati</taxon>
        <taxon>Pseudomonadota</taxon>
        <taxon>Alphaproteobacteria</taxon>
        <taxon>Sphingomonadales</taxon>
        <taxon>Sphingomonadaceae</taxon>
        <taxon>Novosphingobium</taxon>
    </lineage>
</organism>
<evidence type="ECO:0000256" key="1">
    <source>
        <dbReference type="SAM" id="Phobius"/>
    </source>
</evidence>
<keyword evidence="4" id="KW-1185">Reference proteome</keyword>
<dbReference type="PIRSF" id="PIRSF018266">
    <property type="entry name" value="FecR"/>
    <property type="match status" value="1"/>
</dbReference>
<proteinExistence type="predicted"/>
<dbReference type="PANTHER" id="PTHR30273">
    <property type="entry name" value="PERIPLASMIC SIGNAL SENSOR AND SIGMA FACTOR ACTIVATOR FECR-RELATED"/>
    <property type="match status" value="1"/>
</dbReference>
<dbReference type="EMBL" id="JBEWLY010000027">
    <property type="protein sequence ID" value="MET1757168.1"/>
    <property type="molecule type" value="Genomic_DNA"/>
</dbReference>
<keyword evidence="1" id="KW-0472">Membrane</keyword>
<dbReference type="InterPro" id="IPR006860">
    <property type="entry name" value="FecR"/>
</dbReference>
<dbReference type="PANTHER" id="PTHR30273:SF2">
    <property type="entry name" value="PROTEIN FECR"/>
    <property type="match status" value="1"/>
</dbReference>
<keyword evidence="1" id="KW-1133">Transmembrane helix</keyword>
<dbReference type="RefSeq" id="WP_353985648.1">
    <property type="nucleotide sequence ID" value="NZ_JBEWLY010000027.1"/>
</dbReference>
<dbReference type="InterPro" id="IPR012373">
    <property type="entry name" value="Ferrdict_sens_TM"/>
</dbReference>
<gene>
    <name evidence="3" type="ORF">ABVV53_17140</name>
</gene>
<evidence type="ECO:0000259" key="2">
    <source>
        <dbReference type="Pfam" id="PF04773"/>
    </source>
</evidence>
<dbReference type="Gene3D" id="2.60.120.1440">
    <property type="match status" value="1"/>
</dbReference>
<feature type="transmembrane region" description="Helical" evidence="1">
    <location>
        <begin position="71"/>
        <end position="91"/>
    </location>
</feature>
<protein>
    <submittedName>
        <fullName evidence="3">FecR domain-containing protein</fullName>
    </submittedName>
</protein>
<sequence length="312" mass="33822">MSRRLALREAAHWALRDDDAVFATPPPRAAADIQAVLDDEALTEALGEVAAIGRLSDHEVRAMREQRRRTLSAGLASVLVAVVGLGVWHVGLAPEAPIVEHIETRRGEQRLVQLADGSRLQLDGATSLDVTFSSDARRVQLQRGEAYFDIAHDARRPFVVQAGASRTQVLGTAFTIDIGQRAVKLAVYRGKVRFGAAGGGQKDMVVPAGWRSSFAEGTAVRPTRFDPTQQDWRSAWVDTDDMILSELVAALNRRGGHVISSPPGELADLPLSGRFKLSDPEELLGALGESYGFRVVRKPERLELVADPDAAP</sequence>
<dbReference type="Proteomes" id="UP001548713">
    <property type="component" value="Unassembled WGS sequence"/>
</dbReference>
<keyword evidence="1" id="KW-0812">Transmembrane</keyword>
<comment type="caution">
    <text evidence="3">The sequence shown here is derived from an EMBL/GenBank/DDBJ whole genome shotgun (WGS) entry which is preliminary data.</text>
</comment>
<evidence type="ECO:0000313" key="4">
    <source>
        <dbReference type="Proteomes" id="UP001548713"/>
    </source>
</evidence>
<evidence type="ECO:0000313" key="3">
    <source>
        <dbReference type="EMBL" id="MET1757168.1"/>
    </source>
</evidence>
<accession>A0ABV2D5S8</accession>
<feature type="domain" description="FecR protein" evidence="2">
    <location>
        <begin position="101"/>
        <end position="193"/>
    </location>
</feature>